<sequence>MPETAERIHHRIESADGPPLIAYVMDGTAAVPPMEETAWHSHLRGQFFYVESGLVSVRTRAGAWALPPQRVGWLPPGELHTVSISGGLRGWGVFVAPQAAACLPAYTCALGANPLMRELVHRAAGWMMQDALDEAQQRILAVLMDELRRAPQQPLHVNLPRDRRLQRVALAVLEQPHDERSLDEWAGWAGLSPRSLSRLFRRETGASFAQWRQQARLGRALELLADGAAVGQVADALGYASVSAFVAMFRRAFGQSPGRYFARAAGG</sequence>
<evidence type="ECO:0000256" key="3">
    <source>
        <dbReference type="ARBA" id="ARBA00023125"/>
    </source>
</evidence>
<dbReference type="Pfam" id="PF12833">
    <property type="entry name" value="HTH_18"/>
    <property type="match status" value="1"/>
</dbReference>
<dbReference type="InterPro" id="IPR018060">
    <property type="entry name" value="HTH_AraC"/>
</dbReference>
<dbReference type="InterPro" id="IPR014710">
    <property type="entry name" value="RmlC-like_jellyroll"/>
</dbReference>
<dbReference type="InterPro" id="IPR003313">
    <property type="entry name" value="AraC-bd"/>
</dbReference>
<evidence type="ECO:0000313" key="7">
    <source>
        <dbReference type="EMBL" id="PWK92477.1"/>
    </source>
</evidence>
<dbReference type="PANTHER" id="PTHR11019:SF159">
    <property type="entry name" value="TRANSCRIPTIONAL REGULATOR-RELATED"/>
    <property type="match status" value="1"/>
</dbReference>
<evidence type="ECO:0000256" key="2">
    <source>
        <dbReference type="ARBA" id="ARBA00023015"/>
    </source>
</evidence>
<keyword evidence="3" id="KW-0238">DNA-binding</keyword>
<protein>
    <submittedName>
        <fullName evidence="7">AraC family transcriptional regulator</fullName>
    </submittedName>
</protein>
<dbReference type="Proteomes" id="UP000245812">
    <property type="component" value="Unassembled WGS sequence"/>
</dbReference>
<dbReference type="SUPFAM" id="SSF51182">
    <property type="entry name" value="RmlC-like cupins"/>
    <property type="match status" value="1"/>
</dbReference>
<dbReference type="OrthoDB" id="9804543at2"/>
<keyword evidence="8" id="KW-1185">Reference proteome</keyword>
<gene>
    <name evidence="7" type="ORF">C7456_102212</name>
</gene>
<dbReference type="PRINTS" id="PR00032">
    <property type="entry name" value="HTHARAC"/>
</dbReference>
<feature type="domain" description="HTH araC/xylS-type" evidence="6">
    <location>
        <begin position="166"/>
        <end position="263"/>
    </location>
</feature>
<dbReference type="SMART" id="SM00342">
    <property type="entry name" value="HTH_ARAC"/>
    <property type="match status" value="1"/>
</dbReference>
<dbReference type="InterPro" id="IPR011051">
    <property type="entry name" value="RmlC_Cupin_sf"/>
</dbReference>
<keyword evidence="4" id="KW-0010">Activator</keyword>
<dbReference type="InterPro" id="IPR009057">
    <property type="entry name" value="Homeodomain-like_sf"/>
</dbReference>
<dbReference type="CDD" id="cd06124">
    <property type="entry name" value="cupin_NimR-like_N"/>
    <property type="match status" value="1"/>
</dbReference>
<comment type="caution">
    <text evidence="7">The sequence shown here is derived from an EMBL/GenBank/DDBJ whole genome shotgun (WGS) entry which is preliminary data.</text>
</comment>
<keyword evidence="1" id="KW-0678">Repressor</keyword>
<keyword evidence="2" id="KW-0805">Transcription regulation</keyword>
<name>A0A316IFW2_9GAMM</name>
<dbReference type="InterPro" id="IPR018062">
    <property type="entry name" value="HTH_AraC-typ_CS"/>
</dbReference>
<dbReference type="FunFam" id="1.10.10.60:FF:000132">
    <property type="entry name" value="AraC family transcriptional regulator"/>
    <property type="match status" value="1"/>
</dbReference>
<evidence type="ECO:0000256" key="4">
    <source>
        <dbReference type="ARBA" id="ARBA00023159"/>
    </source>
</evidence>
<evidence type="ECO:0000256" key="1">
    <source>
        <dbReference type="ARBA" id="ARBA00022491"/>
    </source>
</evidence>
<proteinExistence type="predicted"/>
<evidence type="ECO:0000313" key="8">
    <source>
        <dbReference type="Proteomes" id="UP000245812"/>
    </source>
</evidence>
<dbReference type="Gene3D" id="2.60.120.10">
    <property type="entry name" value="Jelly Rolls"/>
    <property type="match status" value="1"/>
</dbReference>
<dbReference type="PANTHER" id="PTHR11019">
    <property type="entry name" value="HTH-TYPE TRANSCRIPTIONAL REGULATOR NIMR"/>
    <property type="match status" value="1"/>
</dbReference>
<dbReference type="GO" id="GO:0003700">
    <property type="term" value="F:DNA-binding transcription factor activity"/>
    <property type="evidence" value="ECO:0007669"/>
    <property type="project" value="InterPro"/>
</dbReference>
<dbReference type="EMBL" id="QGHC01000002">
    <property type="protein sequence ID" value="PWK92477.1"/>
    <property type="molecule type" value="Genomic_DNA"/>
</dbReference>
<dbReference type="PROSITE" id="PS01124">
    <property type="entry name" value="HTH_ARAC_FAMILY_2"/>
    <property type="match status" value="1"/>
</dbReference>
<dbReference type="RefSeq" id="WP_109722311.1">
    <property type="nucleotide sequence ID" value="NZ_MSZV01000015.1"/>
</dbReference>
<dbReference type="AlphaFoldDB" id="A0A316IFW2"/>
<dbReference type="PROSITE" id="PS00041">
    <property type="entry name" value="HTH_ARAC_FAMILY_1"/>
    <property type="match status" value="1"/>
</dbReference>
<evidence type="ECO:0000259" key="6">
    <source>
        <dbReference type="PROSITE" id="PS01124"/>
    </source>
</evidence>
<organism evidence="7 8">
    <name type="scientific">Fulvimonas soli</name>
    <dbReference type="NCBI Taxonomy" id="155197"/>
    <lineage>
        <taxon>Bacteria</taxon>
        <taxon>Pseudomonadati</taxon>
        <taxon>Pseudomonadota</taxon>
        <taxon>Gammaproteobacteria</taxon>
        <taxon>Lysobacterales</taxon>
        <taxon>Rhodanobacteraceae</taxon>
        <taxon>Fulvimonas</taxon>
    </lineage>
</organism>
<keyword evidence="5" id="KW-0804">Transcription</keyword>
<dbReference type="Pfam" id="PF02311">
    <property type="entry name" value="AraC_binding"/>
    <property type="match status" value="1"/>
</dbReference>
<reference evidence="7 8" key="1">
    <citation type="submission" date="2018-05" db="EMBL/GenBank/DDBJ databases">
        <title>Genomic Encyclopedia of Type Strains, Phase IV (KMG-IV): sequencing the most valuable type-strain genomes for metagenomic binning, comparative biology and taxonomic classification.</title>
        <authorList>
            <person name="Goeker M."/>
        </authorList>
    </citation>
    <scope>NUCLEOTIDE SEQUENCE [LARGE SCALE GENOMIC DNA]</scope>
    <source>
        <strain evidence="7 8">DSM 14263</strain>
    </source>
</reference>
<dbReference type="SUPFAM" id="SSF46689">
    <property type="entry name" value="Homeodomain-like"/>
    <property type="match status" value="1"/>
</dbReference>
<dbReference type="InterPro" id="IPR020449">
    <property type="entry name" value="Tscrpt_reg_AraC-type_HTH"/>
</dbReference>
<dbReference type="GO" id="GO:0043565">
    <property type="term" value="F:sequence-specific DNA binding"/>
    <property type="evidence" value="ECO:0007669"/>
    <property type="project" value="InterPro"/>
</dbReference>
<accession>A0A316IFW2</accession>
<evidence type="ECO:0000256" key="5">
    <source>
        <dbReference type="ARBA" id="ARBA00023163"/>
    </source>
</evidence>
<dbReference type="Gene3D" id="1.10.10.60">
    <property type="entry name" value="Homeodomain-like"/>
    <property type="match status" value="2"/>
</dbReference>